<reference evidence="3" key="2">
    <citation type="journal article" date="2021" name="PeerJ">
        <title>Extensive microbial diversity within the chicken gut microbiome revealed by metagenomics and culture.</title>
        <authorList>
            <person name="Gilroy R."/>
            <person name="Ravi A."/>
            <person name="Getino M."/>
            <person name="Pursley I."/>
            <person name="Horton D.L."/>
            <person name="Alikhan N.F."/>
            <person name="Baker D."/>
            <person name="Gharbi K."/>
            <person name="Hall N."/>
            <person name="Watson M."/>
            <person name="Adriaenssens E.M."/>
            <person name="Foster-Nyarko E."/>
            <person name="Jarju S."/>
            <person name="Secka A."/>
            <person name="Antonio M."/>
            <person name="Oren A."/>
            <person name="Chaudhuri R.R."/>
            <person name="La Ragione R."/>
            <person name="Hildebrand F."/>
            <person name="Pallen M.J."/>
        </authorList>
    </citation>
    <scope>NUCLEOTIDE SEQUENCE</scope>
    <source>
        <strain evidence="3">17213</strain>
    </source>
</reference>
<dbReference type="EMBL" id="JADINH010000110">
    <property type="protein sequence ID" value="MBO8415749.1"/>
    <property type="molecule type" value="Genomic_DNA"/>
</dbReference>
<dbReference type="Proteomes" id="UP000823631">
    <property type="component" value="Unassembled WGS sequence"/>
</dbReference>
<feature type="signal peptide" evidence="1">
    <location>
        <begin position="1"/>
        <end position="26"/>
    </location>
</feature>
<comment type="caution">
    <text evidence="3">The sequence shown here is derived from an EMBL/GenBank/DDBJ whole genome shotgun (WGS) entry which is preliminary data.</text>
</comment>
<dbReference type="PANTHER" id="PTHR33570">
    <property type="entry name" value="4-CARBOXYMUCONOLACTONE DECARBOXYLASE FAMILY PROTEIN"/>
    <property type="match status" value="1"/>
</dbReference>
<keyword evidence="1" id="KW-0732">Signal</keyword>
<evidence type="ECO:0000313" key="4">
    <source>
        <dbReference type="Proteomes" id="UP000823631"/>
    </source>
</evidence>
<accession>A0A9D9GTC1</accession>
<dbReference type="InterPro" id="IPR052512">
    <property type="entry name" value="4CMD/NDH-1_regulator"/>
</dbReference>
<feature type="domain" description="Carboxymuconolactone decarboxylase-like" evidence="2">
    <location>
        <begin position="202"/>
        <end position="279"/>
    </location>
</feature>
<dbReference type="PANTHER" id="PTHR33570:SF2">
    <property type="entry name" value="CARBOXYMUCONOLACTONE DECARBOXYLASE-LIKE DOMAIN-CONTAINING PROTEIN"/>
    <property type="match status" value="1"/>
</dbReference>
<name>A0A9D9GTC1_9GAMM</name>
<protein>
    <submittedName>
        <fullName evidence="3">Carboxymuconolactone decarboxylase family protein</fullName>
    </submittedName>
</protein>
<dbReference type="Pfam" id="PF02627">
    <property type="entry name" value="CMD"/>
    <property type="match status" value="1"/>
</dbReference>
<evidence type="ECO:0000259" key="2">
    <source>
        <dbReference type="Pfam" id="PF02627"/>
    </source>
</evidence>
<evidence type="ECO:0000256" key="1">
    <source>
        <dbReference type="SAM" id="SignalP"/>
    </source>
</evidence>
<dbReference type="InterPro" id="IPR003779">
    <property type="entry name" value="CMD-like"/>
</dbReference>
<proteinExistence type="predicted"/>
<dbReference type="SUPFAM" id="SSF69118">
    <property type="entry name" value="AhpD-like"/>
    <property type="match status" value="1"/>
</dbReference>
<gene>
    <name evidence="3" type="ORF">IAB19_05160</name>
</gene>
<evidence type="ECO:0000313" key="3">
    <source>
        <dbReference type="EMBL" id="MBO8415749.1"/>
    </source>
</evidence>
<feature type="chain" id="PRO_5039117701" evidence="1">
    <location>
        <begin position="27"/>
        <end position="292"/>
    </location>
</feature>
<dbReference type="AlphaFoldDB" id="A0A9D9GTC1"/>
<organism evidence="3 4">
    <name type="scientific">Candidatus Avisuccinivibrio stercorigallinarum</name>
    <dbReference type="NCBI Taxonomy" id="2840704"/>
    <lineage>
        <taxon>Bacteria</taxon>
        <taxon>Pseudomonadati</taxon>
        <taxon>Pseudomonadota</taxon>
        <taxon>Gammaproteobacteria</taxon>
        <taxon>Aeromonadales</taxon>
        <taxon>Succinivibrionaceae</taxon>
        <taxon>Succinivibrionaceae incertae sedis</taxon>
        <taxon>Candidatus Avisuccinivibrio</taxon>
    </lineage>
</organism>
<dbReference type="InterPro" id="IPR029032">
    <property type="entry name" value="AhpD-like"/>
</dbReference>
<sequence>MITRKHLWACILSLPMIFTVPGTAIAQDGSEPKDRAAAAKVKMTELFGPDYKPALADTDPEFAAMRDNLIYGELFYQGTLSDKMRILVNLCGLTAGGYYEQIADYARAGLRLKVEPIAMKEAVIQTAPYSGIYRAQKSLAILNEVFTKAGIKLPLEPQAVTTEENRFAKGQETQLKMYGERMQKMWDSSPEGQQYLQVGHLSAYCFGDVFTRSGLTPAERELLLWSAILTIGGADAQVRSHAVGNINVGNTKQNLIDVIALLMPQNGFPRSLTALAIVNQAVPEPEAVKKPQ</sequence>
<reference evidence="3" key="1">
    <citation type="submission" date="2020-10" db="EMBL/GenBank/DDBJ databases">
        <authorList>
            <person name="Gilroy R."/>
        </authorList>
    </citation>
    <scope>NUCLEOTIDE SEQUENCE</scope>
    <source>
        <strain evidence="3">17213</strain>
    </source>
</reference>
<dbReference type="GO" id="GO:0051920">
    <property type="term" value="F:peroxiredoxin activity"/>
    <property type="evidence" value="ECO:0007669"/>
    <property type="project" value="InterPro"/>
</dbReference>
<dbReference type="Gene3D" id="1.20.1290.10">
    <property type="entry name" value="AhpD-like"/>
    <property type="match status" value="1"/>
</dbReference>